<dbReference type="NCBIfam" id="NF003676">
    <property type="entry name" value="PRK05303.1"/>
    <property type="match status" value="1"/>
</dbReference>
<sequence>MVPVLMTLFNHIRRYTLWLVMALVLNVQAAPIRDITNVYGDRTNQLIGYGLVVGLDGSGDKSQVKFTSQSVRNMVEQFGVQLGEKSNPKLKNVAAVSVIATVNSHAGTGQTLDVTVASLGDAKSLRGGTLLLTQLKGVDGNVYAVAQGNVIVGGYNYTGADGSSITQNTPTAGRIPNGATLEREVYQEVNSDHVIKLQLKKPNYKTALNISKSINSTFGDGVAKAMSKGEVQVSGPKDTEDRVMFMSMVEVLDIDEGKEAPRIILNSRTGTIVMSSNVTVSEAAVSQGGITVTIQEDQYVSQPNNIGGFNQAGNTEVIQDSKLNIDQKTSNTMIWPAGTNLQEVVDAINRVGATPDELMSILQALDEVGALSGELVVI</sequence>
<dbReference type="OrthoDB" id="9786431at2"/>
<evidence type="ECO:0000256" key="4">
    <source>
        <dbReference type="ARBA" id="ARBA00022729"/>
    </source>
</evidence>
<comment type="function">
    <text evidence="1 6">Assembles around the rod to form the L-ring and probably protects the motor/basal body from shearing forces during rotation.</text>
</comment>
<keyword evidence="8" id="KW-1185">Reference proteome</keyword>
<dbReference type="GO" id="GO:0005198">
    <property type="term" value="F:structural molecule activity"/>
    <property type="evidence" value="ECO:0007669"/>
    <property type="project" value="InterPro"/>
</dbReference>
<evidence type="ECO:0000256" key="1">
    <source>
        <dbReference type="ARBA" id="ARBA00002591"/>
    </source>
</evidence>
<comment type="similarity">
    <text evidence="3 6">Belongs to the FlgI family.</text>
</comment>
<dbReference type="AlphaFoldDB" id="A0A368LJC6"/>
<evidence type="ECO:0000313" key="7">
    <source>
        <dbReference type="EMBL" id="RCS70736.1"/>
    </source>
</evidence>
<keyword evidence="4" id="KW-0732">Signal</keyword>
<evidence type="ECO:0000256" key="6">
    <source>
        <dbReference type="HAMAP-Rule" id="MF_00416"/>
    </source>
</evidence>
<name>A0A368LJC6_9VIBR</name>
<dbReference type="GO" id="GO:0009428">
    <property type="term" value="C:bacterial-type flagellum basal body, distal rod, P ring"/>
    <property type="evidence" value="ECO:0007669"/>
    <property type="project" value="InterPro"/>
</dbReference>
<evidence type="ECO:0000256" key="3">
    <source>
        <dbReference type="ARBA" id="ARBA00008994"/>
    </source>
</evidence>
<proteinExistence type="inferred from homology"/>
<comment type="subunit">
    <text evidence="6">The basal body constitutes a major portion of the flagellar organelle and consists of four rings (L,P,S, and M) mounted on a central rod.</text>
</comment>
<keyword evidence="5 6" id="KW-0975">Bacterial flagellum</keyword>
<evidence type="ECO:0000256" key="2">
    <source>
        <dbReference type="ARBA" id="ARBA00004117"/>
    </source>
</evidence>
<dbReference type="InterPro" id="IPR001782">
    <property type="entry name" value="Flag_FlgI"/>
</dbReference>
<dbReference type="GeneID" id="303190247"/>
<organism evidence="7 8">
    <name type="scientific">Vibrio casei</name>
    <dbReference type="NCBI Taxonomy" id="673372"/>
    <lineage>
        <taxon>Bacteria</taxon>
        <taxon>Pseudomonadati</taxon>
        <taxon>Pseudomonadota</taxon>
        <taxon>Gammaproteobacteria</taxon>
        <taxon>Vibrionales</taxon>
        <taxon>Vibrionaceae</taxon>
        <taxon>Vibrio</taxon>
    </lineage>
</organism>
<dbReference type="HAMAP" id="MF_00416">
    <property type="entry name" value="FlgI"/>
    <property type="match status" value="1"/>
</dbReference>
<dbReference type="GO" id="GO:0071973">
    <property type="term" value="P:bacterial-type flagellum-dependent cell motility"/>
    <property type="evidence" value="ECO:0007669"/>
    <property type="project" value="InterPro"/>
</dbReference>
<evidence type="ECO:0000313" key="8">
    <source>
        <dbReference type="Proteomes" id="UP000252479"/>
    </source>
</evidence>
<accession>A0A368LJC6</accession>
<dbReference type="Pfam" id="PF02119">
    <property type="entry name" value="FlgI"/>
    <property type="match status" value="1"/>
</dbReference>
<dbReference type="GO" id="GO:0030288">
    <property type="term" value="C:outer membrane-bounded periplasmic space"/>
    <property type="evidence" value="ECO:0007669"/>
    <property type="project" value="InterPro"/>
</dbReference>
<dbReference type="Proteomes" id="UP000252479">
    <property type="component" value="Unassembled WGS sequence"/>
</dbReference>
<keyword evidence="7" id="KW-0969">Cilium</keyword>
<keyword evidence="7" id="KW-0966">Cell projection</keyword>
<dbReference type="PANTHER" id="PTHR30381:SF0">
    <property type="entry name" value="FLAGELLAR P-RING PROTEIN"/>
    <property type="match status" value="1"/>
</dbReference>
<dbReference type="RefSeq" id="WP_086959969.1">
    <property type="nucleotide sequence ID" value="NZ_AP018681.1"/>
</dbReference>
<dbReference type="EMBL" id="QPGL01000002">
    <property type="protein sequence ID" value="RCS70736.1"/>
    <property type="molecule type" value="Genomic_DNA"/>
</dbReference>
<reference evidence="7 8" key="1">
    <citation type="journal article" date="2017" name="Elife">
        <title>Extensive horizontal gene transfer in cheese-associated bacteria.</title>
        <authorList>
            <person name="Bonham K.S."/>
            <person name="Wolfe B.E."/>
            <person name="Dutton R.J."/>
        </authorList>
    </citation>
    <scope>NUCLEOTIDE SEQUENCE [LARGE SCALE GENOMIC DNA]</scope>
    <source>
        <strain evidence="7 8">JB196</strain>
    </source>
</reference>
<protein>
    <recommendedName>
        <fullName evidence="6">Flagellar P-ring protein</fullName>
    </recommendedName>
    <alternativeName>
        <fullName evidence="6">Basal body P-ring protein</fullName>
    </alternativeName>
</protein>
<keyword evidence="7" id="KW-0282">Flagellum</keyword>
<comment type="subcellular location">
    <subcellularLocation>
        <location evidence="2 6">Bacterial flagellum basal body</location>
    </subcellularLocation>
</comment>
<gene>
    <name evidence="6" type="primary">flgI</name>
    <name evidence="7" type="ORF">CIK83_15080</name>
</gene>
<comment type="caution">
    <text evidence="7">The sequence shown here is derived from an EMBL/GenBank/DDBJ whole genome shotgun (WGS) entry which is preliminary data.</text>
</comment>
<evidence type="ECO:0000256" key="5">
    <source>
        <dbReference type="ARBA" id="ARBA00023143"/>
    </source>
</evidence>
<dbReference type="PANTHER" id="PTHR30381">
    <property type="entry name" value="FLAGELLAR P-RING PERIPLASMIC PROTEIN FLGI"/>
    <property type="match status" value="1"/>
</dbReference>
<dbReference type="PRINTS" id="PR01010">
    <property type="entry name" value="FLGPRINGFLGI"/>
</dbReference>